<dbReference type="InterPro" id="IPR029479">
    <property type="entry name" value="Nitroreductase"/>
</dbReference>
<comment type="similarity">
    <text evidence="1">Belongs to the flavin oxidoreductase frp family.</text>
</comment>
<dbReference type="InterPro" id="IPR016446">
    <property type="entry name" value="Flavin_OxRdtase_Frp"/>
</dbReference>
<comment type="caution">
    <text evidence="6">The sequence shown here is derived from an EMBL/GenBank/DDBJ whole genome shotgun (WGS) entry which is preliminary data.</text>
</comment>
<gene>
    <name evidence="6" type="ORF">S01H1_03168</name>
</gene>
<dbReference type="EMBL" id="BARS01001688">
    <property type="protein sequence ID" value="GAF75084.1"/>
    <property type="molecule type" value="Genomic_DNA"/>
</dbReference>
<organism evidence="6">
    <name type="scientific">marine sediment metagenome</name>
    <dbReference type="NCBI Taxonomy" id="412755"/>
    <lineage>
        <taxon>unclassified sequences</taxon>
        <taxon>metagenomes</taxon>
        <taxon>ecological metagenomes</taxon>
    </lineage>
</organism>
<keyword evidence="2" id="KW-0285">Flavoprotein</keyword>
<evidence type="ECO:0000256" key="2">
    <source>
        <dbReference type="ARBA" id="ARBA00022630"/>
    </source>
</evidence>
<accession>X0S211</accession>
<evidence type="ECO:0000259" key="5">
    <source>
        <dbReference type="Pfam" id="PF00881"/>
    </source>
</evidence>
<dbReference type="PANTHER" id="PTHR43425">
    <property type="entry name" value="OXYGEN-INSENSITIVE NADPH NITROREDUCTASE"/>
    <property type="match status" value="1"/>
</dbReference>
<evidence type="ECO:0000313" key="6">
    <source>
        <dbReference type="EMBL" id="GAF75084.1"/>
    </source>
</evidence>
<dbReference type="PIRSF" id="PIRSF005426">
    <property type="entry name" value="Frp"/>
    <property type="match status" value="1"/>
</dbReference>
<dbReference type="Pfam" id="PF00881">
    <property type="entry name" value="Nitroreductase"/>
    <property type="match status" value="1"/>
</dbReference>
<feature type="non-terminal residue" evidence="6">
    <location>
        <position position="1"/>
    </location>
</feature>
<keyword evidence="4" id="KW-0560">Oxidoreductase</keyword>
<dbReference type="GO" id="GO:0016491">
    <property type="term" value="F:oxidoreductase activity"/>
    <property type="evidence" value="ECO:0007669"/>
    <property type="project" value="UniProtKB-KW"/>
</dbReference>
<name>X0S211_9ZZZZ</name>
<sequence>DCLMNHRSVRKFKPEPIPEETIETILRAGTRAATAGSIQPYAFIVINDPTLLKKVSYIEGPLAIVAVVDQYRVKRYYEANGAPFYNDQAINLFISYWDATIALHNVVIAAESLGLGGVYIGMILSQNLQESLGVPDYVVPAGLVTLGYPDEEPDLRPRLPLEAVVHRNGYHIPSDEDIASWYREGDEAWLERFENEWTEERRSEFIERGINNRAKHWTIGHYTEDFTKHETEGLLANLKRAGFRLTE</sequence>
<evidence type="ECO:0000256" key="3">
    <source>
        <dbReference type="ARBA" id="ARBA00022643"/>
    </source>
</evidence>
<proteinExistence type="inferred from homology"/>
<evidence type="ECO:0000256" key="1">
    <source>
        <dbReference type="ARBA" id="ARBA00008366"/>
    </source>
</evidence>
<reference evidence="6" key="1">
    <citation type="journal article" date="2014" name="Front. Microbiol.">
        <title>High frequency of phylogenetically diverse reductive dehalogenase-homologous genes in deep subseafloor sedimentary metagenomes.</title>
        <authorList>
            <person name="Kawai M."/>
            <person name="Futagami T."/>
            <person name="Toyoda A."/>
            <person name="Takaki Y."/>
            <person name="Nishi S."/>
            <person name="Hori S."/>
            <person name="Arai W."/>
            <person name="Tsubouchi T."/>
            <person name="Morono Y."/>
            <person name="Uchiyama I."/>
            <person name="Ito T."/>
            <person name="Fujiyama A."/>
            <person name="Inagaki F."/>
            <person name="Takami H."/>
        </authorList>
    </citation>
    <scope>NUCLEOTIDE SEQUENCE</scope>
    <source>
        <strain evidence="6">Expedition CK06-06</strain>
    </source>
</reference>
<feature type="non-terminal residue" evidence="6">
    <location>
        <position position="247"/>
    </location>
</feature>
<protein>
    <recommendedName>
        <fullName evidence="5">Nitroreductase domain-containing protein</fullName>
    </recommendedName>
</protein>
<dbReference type="PANTHER" id="PTHR43425:SF2">
    <property type="entry name" value="OXYGEN-INSENSITIVE NADPH NITROREDUCTASE"/>
    <property type="match status" value="1"/>
</dbReference>
<keyword evidence="3" id="KW-0288">FMN</keyword>
<dbReference type="AlphaFoldDB" id="X0S211"/>
<feature type="domain" description="Nitroreductase" evidence="5">
    <location>
        <begin position="4"/>
        <end position="148"/>
    </location>
</feature>
<evidence type="ECO:0000256" key="4">
    <source>
        <dbReference type="ARBA" id="ARBA00023002"/>
    </source>
</evidence>
<dbReference type="SUPFAM" id="SSF55469">
    <property type="entry name" value="FMN-dependent nitroreductase-like"/>
    <property type="match status" value="1"/>
</dbReference>
<dbReference type="Gene3D" id="3.40.109.10">
    <property type="entry name" value="NADH Oxidase"/>
    <property type="match status" value="1"/>
</dbReference>
<dbReference type="InterPro" id="IPR000415">
    <property type="entry name" value="Nitroreductase-like"/>
</dbReference>